<dbReference type="PANTHER" id="PTHR45138">
    <property type="entry name" value="REGULATORY COMPONENTS OF SENSORY TRANSDUCTION SYSTEM"/>
    <property type="match status" value="1"/>
</dbReference>
<reference evidence="5 6" key="1">
    <citation type="submission" date="2017-01" db="EMBL/GenBank/DDBJ databases">
        <authorList>
            <person name="Mah S.A."/>
            <person name="Swanson W.J."/>
            <person name="Moy G.W."/>
            <person name="Vacquier V.D."/>
        </authorList>
    </citation>
    <scope>NUCLEOTIDE SEQUENCE [LARGE SCALE GENOMIC DNA]</scope>
    <source>
        <strain evidence="5 6">DSM 22694</strain>
    </source>
</reference>
<dbReference type="FunFam" id="3.30.70.270:FF:000001">
    <property type="entry name" value="Diguanylate cyclase domain protein"/>
    <property type="match status" value="1"/>
</dbReference>
<dbReference type="KEGG" id="rsb:RS694_00450"/>
<keyword evidence="3" id="KW-0472">Membrane</keyword>
<evidence type="ECO:0000259" key="4">
    <source>
        <dbReference type="PROSITE" id="PS50887"/>
    </source>
</evidence>
<dbReference type="Proteomes" id="UP000186110">
    <property type="component" value="Chromosome"/>
</dbReference>
<feature type="domain" description="GGDEF" evidence="4">
    <location>
        <begin position="247"/>
        <end position="382"/>
    </location>
</feature>
<dbReference type="InterPro" id="IPR029787">
    <property type="entry name" value="Nucleotide_cyclase"/>
</dbReference>
<dbReference type="GO" id="GO:0005886">
    <property type="term" value="C:plasma membrane"/>
    <property type="evidence" value="ECO:0007669"/>
    <property type="project" value="TreeGrafter"/>
</dbReference>
<organism evidence="5 6">
    <name type="scientific">Rhodoferax saidenbachensis</name>
    <dbReference type="NCBI Taxonomy" id="1484693"/>
    <lineage>
        <taxon>Bacteria</taxon>
        <taxon>Pseudomonadati</taxon>
        <taxon>Pseudomonadota</taxon>
        <taxon>Betaproteobacteria</taxon>
        <taxon>Burkholderiales</taxon>
        <taxon>Comamonadaceae</taxon>
        <taxon>Rhodoferax</taxon>
    </lineage>
</organism>
<evidence type="ECO:0000313" key="6">
    <source>
        <dbReference type="Proteomes" id="UP000186110"/>
    </source>
</evidence>
<feature type="transmembrane region" description="Helical" evidence="3">
    <location>
        <begin position="175"/>
        <end position="193"/>
    </location>
</feature>
<feature type="transmembrane region" description="Helical" evidence="3">
    <location>
        <begin position="97"/>
        <end position="115"/>
    </location>
</feature>
<feature type="transmembrane region" description="Helical" evidence="3">
    <location>
        <begin position="27"/>
        <end position="48"/>
    </location>
</feature>
<keyword evidence="3" id="KW-1133">Transmembrane helix</keyword>
<proteinExistence type="predicted"/>
<dbReference type="EMBL" id="CP019239">
    <property type="protein sequence ID" value="APW41163.1"/>
    <property type="molecule type" value="Genomic_DNA"/>
</dbReference>
<dbReference type="eggNOG" id="COG3706">
    <property type="taxonomic scope" value="Bacteria"/>
</dbReference>
<dbReference type="EC" id="2.7.7.65" evidence="1"/>
<gene>
    <name evidence="5" type="ORF">RS694_00450</name>
</gene>
<dbReference type="GO" id="GO:0043709">
    <property type="term" value="P:cell adhesion involved in single-species biofilm formation"/>
    <property type="evidence" value="ECO:0007669"/>
    <property type="project" value="TreeGrafter"/>
</dbReference>
<feature type="transmembrane region" description="Helical" evidence="3">
    <location>
        <begin position="54"/>
        <end position="72"/>
    </location>
</feature>
<sequence>MDLIYWSPGETVPEYAAYWRWRTCSDLYRRALVGPAFYVVTCVALWLVGQFTPLTSLLLGAAAAAFTLLWWLRWRNRLPAKSADDAQFTRWYRRQWALIYTGYGLWSALVALMGVEQGWANTVVVVVVMAGGVYTAAACIAFTVSARLQAYLLLLLLAPFVLVWLPLVPELRTLVYAYMIIWLWAGMSGRNYCKEYEAQIRLEHALIVSQANNDVLARTDALTLLANRRAYESVYTATWNQHSRRKESLSLIVMDIDHFKLINDTRGHLAGDACLRHIAGLLRSYFRRANDFVARVGGEEFVVLLPDTTVDEAHAMAEGFRALLQTSPCTLEGQIHTMTASFGVGEVLPHRDGTPDATYTRIDSACYAAKQGGRNRVERAQQPQMLLFS</sequence>
<dbReference type="InterPro" id="IPR043128">
    <property type="entry name" value="Rev_trsase/Diguanyl_cyclase"/>
</dbReference>
<dbReference type="PROSITE" id="PS50887">
    <property type="entry name" value="GGDEF"/>
    <property type="match status" value="1"/>
</dbReference>
<dbReference type="CDD" id="cd01949">
    <property type="entry name" value="GGDEF"/>
    <property type="match status" value="1"/>
</dbReference>
<comment type="catalytic activity">
    <reaction evidence="2">
        <text>2 GTP = 3',3'-c-di-GMP + 2 diphosphate</text>
        <dbReference type="Rhea" id="RHEA:24898"/>
        <dbReference type="ChEBI" id="CHEBI:33019"/>
        <dbReference type="ChEBI" id="CHEBI:37565"/>
        <dbReference type="ChEBI" id="CHEBI:58805"/>
        <dbReference type="EC" id="2.7.7.65"/>
    </reaction>
</comment>
<dbReference type="GO" id="GO:1902201">
    <property type="term" value="P:negative regulation of bacterial-type flagellum-dependent cell motility"/>
    <property type="evidence" value="ECO:0007669"/>
    <property type="project" value="TreeGrafter"/>
</dbReference>
<evidence type="ECO:0000256" key="3">
    <source>
        <dbReference type="SAM" id="Phobius"/>
    </source>
</evidence>
<dbReference type="PANTHER" id="PTHR45138:SF9">
    <property type="entry name" value="DIGUANYLATE CYCLASE DGCM-RELATED"/>
    <property type="match status" value="1"/>
</dbReference>
<accession>A0A1P8K578</accession>
<name>A0A1P8K578_9BURK</name>
<dbReference type="Gene3D" id="3.30.70.270">
    <property type="match status" value="1"/>
</dbReference>
<evidence type="ECO:0000313" key="5">
    <source>
        <dbReference type="EMBL" id="APW41163.1"/>
    </source>
</evidence>
<dbReference type="NCBIfam" id="TIGR00254">
    <property type="entry name" value="GGDEF"/>
    <property type="match status" value="1"/>
</dbReference>
<keyword evidence="3" id="KW-0812">Transmembrane</keyword>
<dbReference type="Pfam" id="PF00990">
    <property type="entry name" value="GGDEF"/>
    <property type="match status" value="1"/>
</dbReference>
<dbReference type="InterPro" id="IPR000160">
    <property type="entry name" value="GGDEF_dom"/>
</dbReference>
<dbReference type="SUPFAM" id="SSF55073">
    <property type="entry name" value="Nucleotide cyclase"/>
    <property type="match status" value="1"/>
</dbReference>
<dbReference type="AlphaFoldDB" id="A0A1P8K578"/>
<evidence type="ECO:0000256" key="1">
    <source>
        <dbReference type="ARBA" id="ARBA00012528"/>
    </source>
</evidence>
<dbReference type="InterPro" id="IPR050469">
    <property type="entry name" value="Diguanylate_Cyclase"/>
</dbReference>
<dbReference type="STRING" id="1484693.RS694_00450"/>
<feature type="transmembrane region" description="Helical" evidence="3">
    <location>
        <begin position="121"/>
        <end position="144"/>
    </location>
</feature>
<dbReference type="SMART" id="SM00267">
    <property type="entry name" value="GGDEF"/>
    <property type="match status" value="1"/>
</dbReference>
<protein>
    <recommendedName>
        <fullName evidence="1">diguanylate cyclase</fullName>
        <ecNumber evidence="1">2.7.7.65</ecNumber>
    </recommendedName>
</protein>
<feature type="transmembrane region" description="Helical" evidence="3">
    <location>
        <begin position="151"/>
        <end position="169"/>
    </location>
</feature>
<evidence type="ECO:0000256" key="2">
    <source>
        <dbReference type="ARBA" id="ARBA00034247"/>
    </source>
</evidence>
<dbReference type="RefSeq" id="WP_051391728.1">
    <property type="nucleotide sequence ID" value="NZ_CP019239.1"/>
</dbReference>
<dbReference type="GO" id="GO:0052621">
    <property type="term" value="F:diguanylate cyclase activity"/>
    <property type="evidence" value="ECO:0007669"/>
    <property type="project" value="UniProtKB-EC"/>
</dbReference>
<keyword evidence="6" id="KW-1185">Reference proteome</keyword>